<protein>
    <submittedName>
        <fullName evidence="1">Uncharacterized protein</fullName>
    </submittedName>
</protein>
<dbReference type="EMBL" id="KQ420648">
    <property type="protein sequence ID" value="KOF79711.1"/>
    <property type="molecule type" value="Genomic_DNA"/>
</dbReference>
<accession>A0A0L8GRM8</accession>
<organism evidence="1">
    <name type="scientific">Octopus bimaculoides</name>
    <name type="common">California two-spotted octopus</name>
    <dbReference type="NCBI Taxonomy" id="37653"/>
    <lineage>
        <taxon>Eukaryota</taxon>
        <taxon>Metazoa</taxon>
        <taxon>Spiralia</taxon>
        <taxon>Lophotrochozoa</taxon>
        <taxon>Mollusca</taxon>
        <taxon>Cephalopoda</taxon>
        <taxon>Coleoidea</taxon>
        <taxon>Octopodiformes</taxon>
        <taxon>Octopoda</taxon>
        <taxon>Incirrata</taxon>
        <taxon>Octopodidae</taxon>
        <taxon>Octopus</taxon>
    </lineage>
</organism>
<gene>
    <name evidence="1" type="ORF">OCBIM_22029098mg</name>
</gene>
<evidence type="ECO:0000313" key="1">
    <source>
        <dbReference type="EMBL" id="KOF79711.1"/>
    </source>
</evidence>
<name>A0A0L8GRM8_OCTBM</name>
<dbReference type="AlphaFoldDB" id="A0A0L8GRM8"/>
<sequence length="67" mass="8337">MLLLSMTRKCHSYFTPNYCFYHQNLLHVSQDLHKYCGIKFNSLNHIFLRYVMYTKYHKKHLRCWMSC</sequence>
<reference evidence="1" key="1">
    <citation type="submission" date="2015-07" db="EMBL/GenBank/DDBJ databases">
        <title>MeaNS - Measles Nucleotide Surveillance Program.</title>
        <authorList>
            <person name="Tran T."/>
            <person name="Druce J."/>
        </authorList>
    </citation>
    <scope>NUCLEOTIDE SEQUENCE</scope>
    <source>
        <strain evidence="1">UCB-OBI-ISO-001</strain>
        <tissue evidence="1">Gonad</tissue>
    </source>
</reference>
<proteinExistence type="predicted"/>